<comment type="catalytic activity">
    <reaction evidence="1">
        <text>Hydrolysis of (1-&gt;3)-beta-D-glucosidic linkages in (1-&gt;3)-beta-D-glucans.</text>
        <dbReference type="EC" id="3.2.1.39"/>
    </reaction>
</comment>
<dbReference type="SUPFAM" id="SSF51445">
    <property type="entry name" value="(Trans)glycosidases"/>
    <property type="match status" value="1"/>
</dbReference>
<comment type="caution">
    <text evidence="10">The sequence shown here is derived from an EMBL/GenBank/DDBJ whole genome shotgun (WGS) entry which is preliminary data.</text>
</comment>
<accession>A0A7J7CPS7</accession>
<evidence type="ECO:0000256" key="5">
    <source>
        <dbReference type="ARBA" id="ARBA00023295"/>
    </source>
</evidence>
<keyword evidence="11" id="KW-1185">Reference proteome</keyword>
<gene>
    <name evidence="10" type="ORF">HS088_TW14G00239</name>
</gene>
<evidence type="ECO:0000256" key="7">
    <source>
        <dbReference type="ARBA" id="ARBA00033417"/>
    </source>
</evidence>
<keyword evidence="5 9" id="KW-0326">Glycosidase</keyword>
<organism evidence="10 11">
    <name type="scientific">Tripterygium wilfordii</name>
    <name type="common">Thunder God vine</name>
    <dbReference type="NCBI Taxonomy" id="458696"/>
    <lineage>
        <taxon>Eukaryota</taxon>
        <taxon>Viridiplantae</taxon>
        <taxon>Streptophyta</taxon>
        <taxon>Embryophyta</taxon>
        <taxon>Tracheophyta</taxon>
        <taxon>Spermatophyta</taxon>
        <taxon>Magnoliopsida</taxon>
        <taxon>eudicotyledons</taxon>
        <taxon>Gunneridae</taxon>
        <taxon>Pentapetalae</taxon>
        <taxon>rosids</taxon>
        <taxon>fabids</taxon>
        <taxon>Celastrales</taxon>
        <taxon>Celastraceae</taxon>
        <taxon>Tripterygium</taxon>
    </lineage>
</organism>
<evidence type="ECO:0000256" key="3">
    <source>
        <dbReference type="ARBA" id="ARBA00012780"/>
    </source>
</evidence>
<keyword evidence="4 9" id="KW-0378">Hydrolase</keyword>
<dbReference type="GO" id="GO:0042973">
    <property type="term" value="F:glucan endo-1,3-beta-D-glucosidase activity"/>
    <property type="evidence" value="ECO:0007669"/>
    <property type="project" value="UniProtKB-EC"/>
</dbReference>
<dbReference type="Gene3D" id="3.20.20.80">
    <property type="entry name" value="Glycosidases"/>
    <property type="match status" value="1"/>
</dbReference>
<sequence length="367" mass="39762">MAFLCFQLHSDSSPSPSNKVASFSHNNSCSCTKWADLRPDFQKLFLHIECMFGAKQVAINYGMVADNLPPPAQVVQLMKSKNIQNIRLFNPNPDALNALRGSGIQVILGVVNLDLINLASSPAAAASWVQTNVAPYAADITFRCIAAGNEIPIPSDLSGYLIPAMHNLKAALNAANFKIPVSTAGYGLWLDNTYPPSATTWNNSAAPVTGQIAQFLQNYSYPMLVNAYPFFAYSGNPKEIRLDYALGNATEVVVHDGDLGYKNLLDAMVDGWYAALEKSGGPNVEVIVSETGWPSAGADIATMAYAQTHNNLVVSRVHAGKGTPKRPISAVDIYLFAMFNEDQKPAGTEQNFGLFHPDMSAVYHIDW</sequence>
<dbReference type="Pfam" id="PF00332">
    <property type="entry name" value="Glyco_hydro_17"/>
    <property type="match status" value="1"/>
</dbReference>
<dbReference type="Proteomes" id="UP000593562">
    <property type="component" value="Unassembled WGS sequence"/>
</dbReference>
<evidence type="ECO:0000256" key="9">
    <source>
        <dbReference type="RuleBase" id="RU004336"/>
    </source>
</evidence>
<dbReference type="InParanoid" id="A0A7J7CPS7"/>
<name>A0A7J7CPS7_TRIWF</name>
<dbReference type="EMBL" id="JAAARO010000014">
    <property type="protein sequence ID" value="KAF5736105.1"/>
    <property type="molecule type" value="Genomic_DNA"/>
</dbReference>
<evidence type="ECO:0000256" key="2">
    <source>
        <dbReference type="ARBA" id="ARBA00008773"/>
    </source>
</evidence>
<evidence type="ECO:0000313" key="11">
    <source>
        <dbReference type="Proteomes" id="UP000593562"/>
    </source>
</evidence>
<dbReference type="InterPro" id="IPR000490">
    <property type="entry name" value="Glyco_hydro_17"/>
</dbReference>
<dbReference type="InterPro" id="IPR017853">
    <property type="entry name" value="GH"/>
</dbReference>
<evidence type="ECO:0000313" key="10">
    <source>
        <dbReference type="EMBL" id="KAF5736105.1"/>
    </source>
</evidence>
<evidence type="ECO:0000256" key="8">
    <source>
        <dbReference type="RuleBase" id="RU004335"/>
    </source>
</evidence>
<reference evidence="10 11" key="1">
    <citation type="journal article" date="2020" name="Nat. Commun.">
        <title>Genome of Tripterygium wilfordii and identification of cytochrome P450 involved in triptolide biosynthesis.</title>
        <authorList>
            <person name="Tu L."/>
            <person name="Su P."/>
            <person name="Zhang Z."/>
            <person name="Gao L."/>
            <person name="Wang J."/>
            <person name="Hu T."/>
            <person name="Zhou J."/>
            <person name="Zhang Y."/>
            <person name="Zhao Y."/>
            <person name="Liu Y."/>
            <person name="Song Y."/>
            <person name="Tong Y."/>
            <person name="Lu Y."/>
            <person name="Yang J."/>
            <person name="Xu C."/>
            <person name="Jia M."/>
            <person name="Peters R.J."/>
            <person name="Huang L."/>
            <person name="Gao W."/>
        </authorList>
    </citation>
    <scope>NUCLEOTIDE SEQUENCE [LARGE SCALE GENOMIC DNA]</scope>
    <source>
        <strain evidence="11">cv. XIE 37</strain>
        <tissue evidence="10">Leaf</tissue>
    </source>
</reference>
<dbReference type="InterPro" id="IPR044965">
    <property type="entry name" value="Glyco_hydro_17_plant"/>
</dbReference>
<evidence type="ECO:0000256" key="1">
    <source>
        <dbReference type="ARBA" id="ARBA00000382"/>
    </source>
</evidence>
<comment type="similarity">
    <text evidence="2 8">Belongs to the glycosyl hydrolase 17 family.</text>
</comment>
<dbReference type="PROSITE" id="PS00587">
    <property type="entry name" value="GLYCOSYL_HYDROL_F17"/>
    <property type="match status" value="1"/>
</dbReference>
<evidence type="ECO:0000256" key="4">
    <source>
        <dbReference type="ARBA" id="ARBA00022801"/>
    </source>
</evidence>
<dbReference type="PANTHER" id="PTHR32227">
    <property type="entry name" value="GLUCAN ENDO-1,3-BETA-GLUCOSIDASE BG1-RELATED-RELATED"/>
    <property type="match status" value="1"/>
</dbReference>
<dbReference type="GO" id="GO:0005975">
    <property type="term" value="P:carbohydrate metabolic process"/>
    <property type="evidence" value="ECO:0007669"/>
    <property type="project" value="InterPro"/>
</dbReference>
<dbReference type="AlphaFoldDB" id="A0A7J7CPS7"/>
<dbReference type="EC" id="3.2.1.39" evidence="3"/>
<evidence type="ECO:0000256" key="6">
    <source>
        <dbReference type="ARBA" id="ARBA00033335"/>
    </source>
</evidence>
<protein>
    <recommendedName>
        <fullName evidence="3">glucan endo-1,3-beta-D-glucosidase</fullName>
        <ecNumber evidence="3">3.2.1.39</ecNumber>
    </recommendedName>
    <alternativeName>
        <fullName evidence="6">(1-&gt;3)-beta-glucan endohydrolase</fullName>
    </alternativeName>
    <alternativeName>
        <fullName evidence="7">Beta-1,3-endoglucanase</fullName>
    </alternativeName>
</protein>
<dbReference type="FunFam" id="3.20.20.80:FF:000010">
    <property type="entry name" value="glucan endo-1,3-beta-glucosidase, basic"/>
    <property type="match status" value="1"/>
</dbReference>
<proteinExistence type="inferred from homology"/>